<dbReference type="GeneID" id="63689567"/>
<evidence type="ECO:0000259" key="2">
    <source>
        <dbReference type="SMART" id="SM00317"/>
    </source>
</evidence>
<dbReference type="RefSeq" id="XP_040633279.1">
    <property type="nucleotide sequence ID" value="XM_040774505.1"/>
</dbReference>
<evidence type="ECO:0000256" key="1">
    <source>
        <dbReference type="ARBA" id="ARBA00022853"/>
    </source>
</evidence>
<dbReference type="Pfam" id="PF00856">
    <property type="entry name" value="SET"/>
    <property type="match status" value="1"/>
</dbReference>
<reference evidence="3 4" key="1">
    <citation type="journal article" date="2012" name="Science">
        <title>The Paleozoic origin of enzymatic lignin decomposition reconstructed from 31 fungal genomes.</title>
        <authorList>
            <person name="Floudas D."/>
            <person name="Binder M."/>
            <person name="Riley R."/>
            <person name="Barry K."/>
            <person name="Blanchette R.A."/>
            <person name="Henrissat B."/>
            <person name="Martinez A.T."/>
            <person name="Otillar R."/>
            <person name="Spatafora J.W."/>
            <person name="Yadav J.S."/>
            <person name="Aerts A."/>
            <person name="Benoit I."/>
            <person name="Boyd A."/>
            <person name="Carlson A."/>
            <person name="Copeland A."/>
            <person name="Coutinho P.M."/>
            <person name="de Vries R.P."/>
            <person name="Ferreira P."/>
            <person name="Findley K."/>
            <person name="Foster B."/>
            <person name="Gaskell J."/>
            <person name="Glotzer D."/>
            <person name="Gorecki P."/>
            <person name="Heitman J."/>
            <person name="Hesse C."/>
            <person name="Hori C."/>
            <person name="Igarashi K."/>
            <person name="Jurgens J.A."/>
            <person name="Kallen N."/>
            <person name="Kersten P."/>
            <person name="Kohler A."/>
            <person name="Kuees U."/>
            <person name="Kumar T.K.A."/>
            <person name="Kuo A."/>
            <person name="LaButti K."/>
            <person name="Larrondo L.F."/>
            <person name="Lindquist E."/>
            <person name="Ling A."/>
            <person name="Lombard V."/>
            <person name="Lucas S."/>
            <person name="Lundell T."/>
            <person name="Martin R."/>
            <person name="McLaughlin D.J."/>
            <person name="Morgenstern I."/>
            <person name="Morin E."/>
            <person name="Murat C."/>
            <person name="Nagy L.G."/>
            <person name="Nolan M."/>
            <person name="Ohm R.A."/>
            <person name="Patyshakuliyeva A."/>
            <person name="Rokas A."/>
            <person name="Ruiz-Duenas F.J."/>
            <person name="Sabat G."/>
            <person name="Salamov A."/>
            <person name="Samejima M."/>
            <person name="Schmutz J."/>
            <person name="Slot J.C."/>
            <person name="St John F."/>
            <person name="Stenlid J."/>
            <person name="Sun H."/>
            <person name="Sun S."/>
            <person name="Syed K."/>
            <person name="Tsang A."/>
            <person name="Wiebenga A."/>
            <person name="Young D."/>
            <person name="Pisabarro A."/>
            <person name="Eastwood D.C."/>
            <person name="Martin F."/>
            <person name="Cullen D."/>
            <person name="Grigoriev I.V."/>
            <person name="Hibbett D.S."/>
        </authorList>
    </citation>
    <scope>NUCLEOTIDE SEQUENCE [LARGE SCALE GENOMIC DNA]</scope>
    <source>
        <strain evidence="3 4">DJM-731 SS1</strain>
    </source>
</reference>
<keyword evidence="4" id="KW-1185">Reference proteome</keyword>
<protein>
    <submittedName>
        <fullName evidence="3">SET domain-containing protein</fullName>
    </submittedName>
</protein>
<dbReference type="PANTHER" id="PTHR46462">
    <property type="entry name" value="UPSET, ISOFORM A"/>
    <property type="match status" value="1"/>
</dbReference>
<dbReference type="HOGENOM" id="CLU_054893_1_0_1"/>
<sequence length="125" mass="13976">PPQYGLFASDPIPPGTLILEHRSVVLPRKEYIQDPTSQYTELCGPKAHVRILGPPLSVALDAREWGNEARFARVSCRPNALVRPMIVQGELRFGLVSIGGIGRREEIVVPWEWEDGSVVHWLLSL</sequence>
<gene>
    <name evidence="3" type="ORF">DACRYDRAFT_41667</name>
</gene>
<dbReference type="InterPro" id="IPR046341">
    <property type="entry name" value="SET_dom_sf"/>
</dbReference>
<accession>M5GCR9</accession>
<dbReference type="Gene3D" id="2.170.270.10">
    <property type="entry name" value="SET domain"/>
    <property type="match status" value="1"/>
</dbReference>
<dbReference type="PANTHER" id="PTHR46462:SF3">
    <property type="entry name" value="UPSET, ISOFORM A"/>
    <property type="match status" value="1"/>
</dbReference>
<dbReference type="STRING" id="1858805.M5GCR9"/>
<feature type="domain" description="SET" evidence="2">
    <location>
        <begin position="4"/>
        <end position="118"/>
    </location>
</feature>
<feature type="non-terminal residue" evidence="3">
    <location>
        <position position="125"/>
    </location>
</feature>
<dbReference type="Proteomes" id="UP000030653">
    <property type="component" value="Unassembled WGS sequence"/>
</dbReference>
<dbReference type="GO" id="GO:0070210">
    <property type="term" value="C:Rpd3L-Expanded complex"/>
    <property type="evidence" value="ECO:0007669"/>
    <property type="project" value="TreeGrafter"/>
</dbReference>
<dbReference type="InterPro" id="IPR001214">
    <property type="entry name" value="SET_dom"/>
</dbReference>
<evidence type="ECO:0000313" key="3">
    <source>
        <dbReference type="EMBL" id="EJU06385.1"/>
    </source>
</evidence>
<feature type="non-terminal residue" evidence="3">
    <location>
        <position position="1"/>
    </location>
</feature>
<dbReference type="OrthoDB" id="79252at2759"/>
<dbReference type="GO" id="GO:0034967">
    <property type="term" value="C:Set3 complex"/>
    <property type="evidence" value="ECO:0007669"/>
    <property type="project" value="TreeGrafter"/>
</dbReference>
<dbReference type="EMBL" id="JH795855">
    <property type="protein sequence ID" value="EJU06385.1"/>
    <property type="molecule type" value="Genomic_DNA"/>
</dbReference>
<dbReference type="GO" id="GO:0006325">
    <property type="term" value="P:chromatin organization"/>
    <property type="evidence" value="ECO:0007669"/>
    <property type="project" value="UniProtKB-KW"/>
</dbReference>
<dbReference type="SUPFAM" id="SSF82199">
    <property type="entry name" value="SET domain"/>
    <property type="match status" value="1"/>
</dbReference>
<organism evidence="3 4">
    <name type="scientific">Dacryopinax primogenitus (strain DJM 731)</name>
    <name type="common">Brown rot fungus</name>
    <dbReference type="NCBI Taxonomy" id="1858805"/>
    <lineage>
        <taxon>Eukaryota</taxon>
        <taxon>Fungi</taxon>
        <taxon>Dikarya</taxon>
        <taxon>Basidiomycota</taxon>
        <taxon>Agaricomycotina</taxon>
        <taxon>Dacrymycetes</taxon>
        <taxon>Dacrymycetales</taxon>
        <taxon>Dacrymycetaceae</taxon>
        <taxon>Dacryopinax</taxon>
    </lineage>
</organism>
<evidence type="ECO:0000313" key="4">
    <source>
        <dbReference type="Proteomes" id="UP000030653"/>
    </source>
</evidence>
<dbReference type="OMA" id="FARYSCH"/>
<proteinExistence type="predicted"/>
<dbReference type="AlphaFoldDB" id="M5GCR9"/>
<name>M5GCR9_DACPD</name>
<dbReference type="SMART" id="SM00317">
    <property type="entry name" value="SET"/>
    <property type="match status" value="1"/>
</dbReference>
<keyword evidence="1" id="KW-0156">Chromatin regulator</keyword>
<dbReference type="GO" id="GO:0006355">
    <property type="term" value="P:regulation of DNA-templated transcription"/>
    <property type="evidence" value="ECO:0007669"/>
    <property type="project" value="TreeGrafter"/>
</dbReference>